<dbReference type="GO" id="GO:0005525">
    <property type="term" value="F:GTP binding"/>
    <property type="evidence" value="ECO:0007669"/>
    <property type="project" value="InterPro"/>
</dbReference>
<sequence length="63" mass="6935">MFVVGLEVQHGDLTVLYLHAESERTFHSPELRIVLLGVSGVGKSATGNLILGRKAFKETRTRV</sequence>
<accession>A0A673I0Y2</accession>
<dbReference type="Gene3D" id="3.40.50.300">
    <property type="entry name" value="P-loop containing nucleotide triphosphate hydrolases"/>
    <property type="match status" value="1"/>
</dbReference>
<name>A0A673I0Y2_9TELE</name>
<evidence type="ECO:0000259" key="3">
    <source>
        <dbReference type="Pfam" id="PF04548"/>
    </source>
</evidence>
<proteinExistence type="inferred from homology"/>
<keyword evidence="2" id="KW-0547">Nucleotide-binding</keyword>
<dbReference type="Pfam" id="PF04548">
    <property type="entry name" value="AIG1"/>
    <property type="match status" value="1"/>
</dbReference>
<feature type="domain" description="AIG1-type G" evidence="3">
    <location>
        <begin position="31"/>
        <end position="58"/>
    </location>
</feature>
<dbReference type="AlphaFoldDB" id="A0A673I0Y2"/>
<evidence type="ECO:0000313" key="4">
    <source>
        <dbReference type="Ensembl" id="ENSSRHP00000031347.1"/>
    </source>
</evidence>
<dbReference type="Proteomes" id="UP000472270">
    <property type="component" value="Unassembled WGS sequence"/>
</dbReference>
<evidence type="ECO:0000256" key="2">
    <source>
        <dbReference type="ARBA" id="ARBA00022741"/>
    </source>
</evidence>
<evidence type="ECO:0000313" key="5">
    <source>
        <dbReference type="Proteomes" id="UP000472270"/>
    </source>
</evidence>
<reference evidence="4" key="2">
    <citation type="submission" date="2025-09" db="UniProtKB">
        <authorList>
            <consortium name="Ensembl"/>
        </authorList>
    </citation>
    <scope>IDENTIFICATION</scope>
</reference>
<dbReference type="InterPro" id="IPR006703">
    <property type="entry name" value="G_AIG1"/>
</dbReference>
<dbReference type="Ensembl" id="ENSSRHT00000032260.1">
    <property type="protein sequence ID" value="ENSSRHP00000031347.1"/>
    <property type="gene ID" value="ENSSRHG00000016196.1"/>
</dbReference>
<reference evidence="4" key="1">
    <citation type="submission" date="2025-08" db="UniProtKB">
        <authorList>
            <consortium name="Ensembl"/>
        </authorList>
    </citation>
    <scope>IDENTIFICATION</scope>
</reference>
<protein>
    <recommendedName>
        <fullName evidence="3">AIG1-type G domain-containing protein</fullName>
    </recommendedName>
</protein>
<dbReference type="SUPFAM" id="SSF52540">
    <property type="entry name" value="P-loop containing nucleoside triphosphate hydrolases"/>
    <property type="match status" value="1"/>
</dbReference>
<organism evidence="4 5">
    <name type="scientific">Sinocyclocheilus rhinocerous</name>
    <dbReference type="NCBI Taxonomy" id="307959"/>
    <lineage>
        <taxon>Eukaryota</taxon>
        <taxon>Metazoa</taxon>
        <taxon>Chordata</taxon>
        <taxon>Craniata</taxon>
        <taxon>Vertebrata</taxon>
        <taxon>Euteleostomi</taxon>
        <taxon>Actinopterygii</taxon>
        <taxon>Neopterygii</taxon>
        <taxon>Teleostei</taxon>
        <taxon>Ostariophysi</taxon>
        <taxon>Cypriniformes</taxon>
        <taxon>Cyprinidae</taxon>
        <taxon>Cyprininae</taxon>
        <taxon>Sinocyclocheilus</taxon>
    </lineage>
</organism>
<evidence type="ECO:0000256" key="1">
    <source>
        <dbReference type="ARBA" id="ARBA00008535"/>
    </source>
</evidence>
<keyword evidence="5" id="KW-1185">Reference proteome</keyword>
<comment type="similarity">
    <text evidence="1">Belongs to the TRAFAC class TrmE-Era-EngA-EngB-Septin-like GTPase superfamily. AIG1/Toc34/Toc159-like paraseptin GTPase family. IAN subfamily.</text>
</comment>
<dbReference type="InterPro" id="IPR027417">
    <property type="entry name" value="P-loop_NTPase"/>
</dbReference>